<keyword evidence="2" id="KW-1185">Reference proteome</keyword>
<proteinExistence type="predicted"/>
<evidence type="ECO:0000313" key="2">
    <source>
        <dbReference type="Proteomes" id="UP001162483"/>
    </source>
</evidence>
<dbReference type="Proteomes" id="UP001162483">
    <property type="component" value="Unassembled WGS sequence"/>
</dbReference>
<reference evidence="1" key="1">
    <citation type="submission" date="2023-05" db="EMBL/GenBank/DDBJ databases">
        <authorList>
            <person name="Stuckert A."/>
        </authorList>
    </citation>
    <scope>NUCLEOTIDE SEQUENCE</scope>
</reference>
<dbReference type="EMBL" id="CATNWA010001478">
    <property type="protein sequence ID" value="CAI9540354.1"/>
    <property type="molecule type" value="Genomic_DNA"/>
</dbReference>
<name>A0ABN9AWE6_9NEOB</name>
<evidence type="ECO:0000313" key="1">
    <source>
        <dbReference type="EMBL" id="CAI9540354.1"/>
    </source>
</evidence>
<comment type="caution">
    <text evidence="1">The sequence shown here is derived from an EMBL/GenBank/DDBJ whole genome shotgun (WGS) entry which is preliminary data.</text>
</comment>
<gene>
    <name evidence="1" type="ORF">SPARVUS_LOCUS1731688</name>
</gene>
<organism evidence="1 2">
    <name type="scientific">Staurois parvus</name>
    <dbReference type="NCBI Taxonomy" id="386267"/>
    <lineage>
        <taxon>Eukaryota</taxon>
        <taxon>Metazoa</taxon>
        <taxon>Chordata</taxon>
        <taxon>Craniata</taxon>
        <taxon>Vertebrata</taxon>
        <taxon>Euteleostomi</taxon>
        <taxon>Amphibia</taxon>
        <taxon>Batrachia</taxon>
        <taxon>Anura</taxon>
        <taxon>Neobatrachia</taxon>
        <taxon>Ranoidea</taxon>
        <taxon>Ranidae</taxon>
        <taxon>Staurois</taxon>
    </lineage>
</organism>
<protein>
    <submittedName>
        <fullName evidence="1">Uncharacterized protein</fullName>
    </submittedName>
</protein>
<accession>A0ABN9AWE6</accession>
<sequence length="53" mass="6242">MRFDPACHCDVVPTLEAVCMPRGLNCIVHLCPWRRDWNTEFPSPHVIWRGLEH</sequence>